<reference evidence="1 2" key="1">
    <citation type="journal article" date="2015" name="Environ. Microbiol.">
        <title>Metagenome sequence of Elaphomyces granulatus from sporocarp tissue reveals Ascomycota ectomycorrhizal fingerprints of genome expansion and a Proteobacteria-rich microbiome.</title>
        <authorList>
            <person name="Quandt C.A."/>
            <person name="Kohler A."/>
            <person name="Hesse C.N."/>
            <person name="Sharpton T.J."/>
            <person name="Martin F."/>
            <person name="Spatafora J.W."/>
        </authorList>
    </citation>
    <scope>NUCLEOTIDE SEQUENCE [LARGE SCALE GENOMIC DNA]</scope>
    <source>
        <strain evidence="1 2">OSC145934</strain>
    </source>
</reference>
<evidence type="ECO:0000313" key="2">
    <source>
        <dbReference type="Proteomes" id="UP000243515"/>
    </source>
</evidence>
<organism evidence="1 2">
    <name type="scientific">Elaphomyces granulatus</name>
    <dbReference type="NCBI Taxonomy" id="519963"/>
    <lineage>
        <taxon>Eukaryota</taxon>
        <taxon>Fungi</taxon>
        <taxon>Dikarya</taxon>
        <taxon>Ascomycota</taxon>
        <taxon>Pezizomycotina</taxon>
        <taxon>Eurotiomycetes</taxon>
        <taxon>Eurotiomycetidae</taxon>
        <taxon>Eurotiales</taxon>
        <taxon>Elaphomycetaceae</taxon>
        <taxon>Elaphomyces</taxon>
    </lineage>
</organism>
<protein>
    <submittedName>
        <fullName evidence="1">Uncharacterized protein</fullName>
    </submittedName>
</protein>
<dbReference type="Proteomes" id="UP000243515">
    <property type="component" value="Unassembled WGS sequence"/>
</dbReference>
<accession>A0A232M823</accession>
<name>A0A232M823_9EURO</name>
<comment type="caution">
    <text evidence="1">The sequence shown here is derived from an EMBL/GenBank/DDBJ whole genome shotgun (WGS) entry which is preliminary data.</text>
</comment>
<dbReference type="EMBL" id="NPHW01000018">
    <property type="protein sequence ID" value="OXV12237.1"/>
    <property type="molecule type" value="Genomic_DNA"/>
</dbReference>
<sequence length="51" mass="5752">MRPNKEISLLPKLRNLETLRRQQFETLLEQLSSSTLAAGSLSKQEVQAILA</sequence>
<keyword evidence="2" id="KW-1185">Reference proteome</keyword>
<gene>
    <name evidence="1" type="ORF">Egran_00002</name>
</gene>
<evidence type="ECO:0000313" key="1">
    <source>
        <dbReference type="EMBL" id="OXV12237.1"/>
    </source>
</evidence>
<proteinExistence type="predicted"/>
<dbReference type="AlphaFoldDB" id="A0A232M823"/>